<dbReference type="InterPro" id="IPR003593">
    <property type="entry name" value="AAA+_ATPase"/>
</dbReference>
<dbReference type="InterPro" id="IPR050221">
    <property type="entry name" value="26S_Proteasome_ATPase"/>
</dbReference>
<dbReference type="Gene3D" id="3.40.50.300">
    <property type="entry name" value="P-loop containing nucleotide triphosphate hydrolases"/>
    <property type="match status" value="1"/>
</dbReference>
<gene>
    <name evidence="5" type="ORF">MQH31_08660</name>
</gene>
<dbReference type="PANTHER" id="PTHR23073">
    <property type="entry name" value="26S PROTEASOME REGULATORY SUBUNIT"/>
    <property type="match status" value="1"/>
</dbReference>
<evidence type="ECO:0000259" key="4">
    <source>
        <dbReference type="SMART" id="SM00382"/>
    </source>
</evidence>
<evidence type="ECO:0000313" key="6">
    <source>
        <dbReference type="Proteomes" id="UP001165341"/>
    </source>
</evidence>
<dbReference type="SMART" id="SM00382">
    <property type="entry name" value="AAA"/>
    <property type="match status" value="1"/>
</dbReference>
<dbReference type="SUPFAM" id="SSF52540">
    <property type="entry name" value="P-loop containing nucleoside triphosphate hydrolases"/>
    <property type="match status" value="1"/>
</dbReference>
<dbReference type="Proteomes" id="UP001165341">
    <property type="component" value="Unassembled WGS sequence"/>
</dbReference>
<name>A0AA41UKF9_9MICO</name>
<dbReference type="GO" id="GO:0016887">
    <property type="term" value="F:ATP hydrolysis activity"/>
    <property type="evidence" value="ECO:0007669"/>
    <property type="project" value="InterPro"/>
</dbReference>
<dbReference type="Pfam" id="PF00004">
    <property type="entry name" value="AAA"/>
    <property type="match status" value="1"/>
</dbReference>
<keyword evidence="6" id="KW-1185">Reference proteome</keyword>
<accession>A0AA41UKF9</accession>
<dbReference type="AlphaFoldDB" id="A0AA41UKF9"/>
<protein>
    <submittedName>
        <fullName evidence="5">ATP-binding protein</fullName>
    </submittedName>
</protein>
<keyword evidence="2" id="KW-0547">Nucleotide-binding</keyword>
<organism evidence="5 6">
    <name type="scientific">Cryobacterium zhongshanensis</name>
    <dbReference type="NCBI Taxonomy" id="2928153"/>
    <lineage>
        <taxon>Bacteria</taxon>
        <taxon>Bacillati</taxon>
        <taxon>Actinomycetota</taxon>
        <taxon>Actinomycetes</taxon>
        <taxon>Micrococcales</taxon>
        <taxon>Microbacteriaceae</taxon>
        <taxon>Cryobacterium</taxon>
    </lineage>
</organism>
<reference evidence="5" key="1">
    <citation type="submission" date="2022-03" db="EMBL/GenBank/DDBJ databases">
        <title>Cryobacterium sp. nov. strain ZS14-85, isolated from Antarctic soil.</title>
        <authorList>
            <person name="Li J."/>
            <person name="Niu G."/>
        </authorList>
    </citation>
    <scope>NUCLEOTIDE SEQUENCE</scope>
    <source>
        <strain evidence="5">ZS14-85</strain>
    </source>
</reference>
<evidence type="ECO:0000313" key="5">
    <source>
        <dbReference type="EMBL" id="MCI4657876.1"/>
    </source>
</evidence>
<keyword evidence="3 5" id="KW-0067">ATP-binding</keyword>
<evidence type="ECO:0000256" key="2">
    <source>
        <dbReference type="ARBA" id="ARBA00022741"/>
    </source>
</evidence>
<dbReference type="InterPro" id="IPR027417">
    <property type="entry name" value="P-loop_NTPase"/>
</dbReference>
<dbReference type="InterPro" id="IPR003959">
    <property type="entry name" value="ATPase_AAA_core"/>
</dbReference>
<comment type="similarity">
    <text evidence="1">Belongs to the AAA ATPase family.</text>
</comment>
<dbReference type="GO" id="GO:0005524">
    <property type="term" value="F:ATP binding"/>
    <property type="evidence" value="ECO:0007669"/>
    <property type="project" value="UniProtKB-KW"/>
</dbReference>
<dbReference type="CDD" id="cd19481">
    <property type="entry name" value="RecA-like_protease"/>
    <property type="match status" value="1"/>
</dbReference>
<evidence type="ECO:0000256" key="1">
    <source>
        <dbReference type="ARBA" id="ARBA00006914"/>
    </source>
</evidence>
<comment type="caution">
    <text evidence="5">The sequence shown here is derived from an EMBL/GenBank/DDBJ whole genome shotgun (WGS) entry which is preliminary data.</text>
</comment>
<dbReference type="RefSeq" id="WP_243011711.1">
    <property type="nucleotide sequence ID" value="NZ_JALGAR010000002.1"/>
</dbReference>
<evidence type="ECO:0000256" key="3">
    <source>
        <dbReference type="ARBA" id="ARBA00022840"/>
    </source>
</evidence>
<feature type="domain" description="AAA+ ATPase" evidence="4">
    <location>
        <begin position="246"/>
        <end position="373"/>
    </location>
</feature>
<sequence length="467" mass="49804">MDDRQTEFLDTARRFMEELILAPRPTPSSRTPLGEVVEEFLHADVTTLPLVTEDLPAHRLVDAEIALDELAAGPGSRLLGVSGGQQREHCSFQELISSPFLAYGTAPVDYITAATGPDTERRVVSFGIRLLTVDGHPVAVLQRGARPEFNRQSARLEILAVDEAGSAAFLSALRRLMLERSVLRGQVLSFSGNQYNMGAAGADFLPRPEVPVEDVILPPGVLDEILRQVVGIGAHRRALRASGRHLKRGVLLYGPPGTGKTLTVRHLLSATPGVTAVVLTGNSIVFVTQAAELARAMQPAIVVLEDVDLIAEDRSLAQGPQPLLFAMLDALDGLDGDADVAFVLTTNRVDVLERALADRPGRVDLAVEIPLPDADARRQLFELYARGLPLSPGAIHAAAERATGATGAFAKELMRRTVLLAAEAARPPRDADLADALDALVSARGALTRRLLGASPETAAPQVGGPR</sequence>
<proteinExistence type="inferred from homology"/>
<dbReference type="EMBL" id="JALGAR010000002">
    <property type="protein sequence ID" value="MCI4657876.1"/>
    <property type="molecule type" value="Genomic_DNA"/>
</dbReference>